<dbReference type="InterPro" id="IPR015424">
    <property type="entry name" value="PyrdxlP-dep_Trfase"/>
</dbReference>
<evidence type="ECO:0000256" key="9">
    <source>
        <dbReference type="RuleBase" id="RU362118"/>
    </source>
</evidence>
<dbReference type="PROSITE" id="PS00868">
    <property type="entry name" value="CYS_MET_METAB_PP"/>
    <property type="match status" value="1"/>
</dbReference>
<dbReference type="EMBL" id="JAMQKC010000011">
    <property type="protein sequence ID" value="MDC3417608.1"/>
    <property type="molecule type" value="Genomic_DNA"/>
</dbReference>
<dbReference type="Pfam" id="PF01053">
    <property type="entry name" value="Cys_Met_Meta_PP"/>
    <property type="match status" value="1"/>
</dbReference>
<proteinExistence type="inferred from homology"/>
<organism evidence="10 11">
    <name type="scientific">Aquibacillus salsiterrae</name>
    <dbReference type="NCBI Taxonomy" id="2950439"/>
    <lineage>
        <taxon>Bacteria</taxon>
        <taxon>Bacillati</taxon>
        <taxon>Bacillota</taxon>
        <taxon>Bacilli</taxon>
        <taxon>Bacillales</taxon>
        <taxon>Bacillaceae</taxon>
        <taxon>Aquibacillus</taxon>
    </lineage>
</organism>
<dbReference type="Proteomes" id="UP001145069">
    <property type="component" value="Unassembled WGS sequence"/>
</dbReference>
<evidence type="ECO:0000256" key="6">
    <source>
        <dbReference type="ARBA" id="ARBA00023167"/>
    </source>
</evidence>
<dbReference type="FunFam" id="3.90.1150.10:FF:000033">
    <property type="entry name" value="Cystathionine gamma-synthase"/>
    <property type="match status" value="1"/>
</dbReference>
<evidence type="ECO:0000256" key="3">
    <source>
        <dbReference type="ARBA" id="ARBA00012224"/>
    </source>
</evidence>
<dbReference type="EC" id="4.4.1.13" evidence="3"/>
<dbReference type="PANTHER" id="PTHR11808:SF50">
    <property type="entry name" value="CYSTATHIONINE BETA-LYASE"/>
    <property type="match status" value="1"/>
</dbReference>
<feature type="modified residue" description="N6-(pyridoxal phosphate)lysine" evidence="8">
    <location>
        <position position="202"/>
    </location>
</feature>
<dbReference type="InterPro" id="IPR015421">
    <property type="entry name" value="PyrdxlP-dep_Trfase_major"/>
</dbReference>
<name>A0A9X4AGY4_9BACI</name>
<comment type="caution">
    <text evidence="10">The sequence shown here is derived from an EMBL/GenBank/DDBJ whole genome shotgun (WGS) entry which is preliminary data.</text>
</comment>
<gene>
    <name evidence="10" type="primary">metC</name>
    <name evidence="10" type="ORF">NC799_11940</name>
</gene>
<keyword evidence="7 10" id="KW-0456">Lyase</keyword>
<evidence type="ECO:0000256" key="7">
    <source>
        <dbReference type="ARBA" id="ARBA00023239"/>
    </source>
</evidence>
<reference evidence="10" key="1">
    <citation type="submission" date="2022-06" db="EMBL/GenBank/DDBJ databases">
        <title>Aquibacillus sp. a new bacterium isolated from soil saline samples.</title>
        <authorList>
            <person name="Galisteo C."/>
            <person name="De La Haba R."/>
            <person name="Sanchez-Porro C."/>
            <person name="Ventosa A."/>
        </authorList>
    </citation>
    <scope>NUCLEOTIDE SEQUENCE</scope>
    <source>
        <strain evidence="10">3ASR75-54</strain>
    </source>
</reference>
<dbReference type="AlphaFoldDB" id="A0A9X4AGY4"/>
<dbReference type="Gene3D" id="3.40.640.10">
    <property type="entry name" value="Type I PLP-dependent aspartate aminotransferase-like (Major domain)"/>
    <property type="match status" value="1"/>
</dbReference>
<keyword evidence="4" id="KW-0028">Amino-acid biosynthesis</keyword>
<dbReference type="SUPFAM" id="SSF53383">
    <property type="entry name" value="PLP-dependent transferases"/>
    <property type="match status" value="1"/>
</dbReference>
<protein>
    <recommendedName>
        <fullName evidence="3">cysteine-S-conjugate beta-lyase</fullName>
        <ecNumber evidence="3">4.4.1.13</ecNumber>
    </recommendedName>
</protein>
<dbReference type="InterPro" id="IPR054542">
    <property type="entry name" value="Cys_met_metab_PP"/>
</dbReference>
<dbReference type="InterPro" id="IPR000277">
    <property type="entry name" value="Cys/Met-Metab_PyrdxlP-dep_enz"/>
</dbReference>
<comment type="similarity">
    <text evidence="2 9">Belongs to the trans-sulfuration enzymes family.</text>
</comment>
<keyword evidence="11" id="KW-1185">Reference proteome</keyword>
<evidence type="ECO:0000313" key="11">
    <source>
        <dbReference type="Proteomes" id="UP001145069"/>
    </source>
</evidence>
<dbReference type="PANTHER" id="PTHR11808">
    <property type="entry name" value="TRANS-SULFURATION ENZYME FAMILY MEMBER"/>
    <property type="match status" value="1"/>
</dbReference>
<dbReference type="PIRSF" id="PIRSF001434">
    <property type="entry name" value="CGS"/>
    <property type="match status" value="1"/>
</dbReference>
<dbReference type="NCBIfam" id="NF005976">
    <property type="entry name" value="PRK08064.1"/>
    <property type="match status" value="1"/>
</dbReference>
<accession>A0A9X4AGY4</accession>
<dbReference type="GO" id="GO:0030170">
    <property type="term" value="F:pyridoxal phosphate binding"/>
    <property type="evidence" value="ECO:0007669"/>
    <property type="project" value="InterPro"/>
</dbReference>
<dbReference type="GO" id="GO:0005737">
    <property type="term" value="C:cytoplasm"/>
    <property type="evidence" value="ECO:0007669"/>
    <property type="project" value="TreeGrafter"/>
</dbReference>
<comment type="cofactor">
    <cofactor evidence="1 9">
        <name>pyridoxal 5'-phosphate</name>
        <dbReference type="ChEBI" id="CHEBI:597326"/>
    </cofactor>
</comment>
<dbReference type="GO" id="GO:0047804">
    <property type="term" value="F:cysteine-S-conjugate beta-lyase activity"/>
    <property type="evidence" value="ECO:0007669"/>
    <property type="project" value="UniProtKB-EC"/>
</dbReference>
<dbReference type="GO" id="GO:0009086">
    <property type="term" value="P:methionine biosynthetic process"/>
    <property type="evidence" value="ECO:0007669"/>
    <property type="project" value="UniProtKB-KW"/>
</dbReference>
<keyword evidence="6" id="KW-0486">Methionine biosynthesis</keyword>
<evidence type="ECO:0000256" key="1">
    <source>
        <dbReference type="ARBA" id="ARBA00001933"/>
    </source>
</evidence>
<dbReference type="GO" id="GO:0019346">
    <property type="term" value="P:transsulfuration"/>
    <property type="evidence" value="ECO:0007669"/>
    <property type="project" value="InterPro"/>
</dbReference>
<evidence type="ECO:0000256" key="4">
    <source>
        <dbReference type="ARBA" id="ARBA00022605"/>
    </source>
</evidence>
<dbReference type="InterPro" id="IPR015422">
    <property type="entry name" value="PyrdxlP-dep_Trfase_small"/>
</dbReference>
<evidence type="ECO:0000313" key="10">
    <source>
        <dbReference type="EMBL" id="MDC3417608.1"/>
    </source>
</evidence>
<dbReference type="CDD" id="cd00614">
    <property type="entry name" value="CGS_like"/>
    <property type="match status" value="1"/>
</dbReference>
<evidence type="ECO:0000256" key="8">
    <source>
        <dbReference type="PIRSR" id="PIRSR001434-2"/>
    </source>
</evidence>
<dbReference type="Gene3D" id="3.90.1150.10">
    <property type="entry name" value="Aspartate Aminotransferase, domain 1"/>
    <property type="match status" value="1"/>
</dbReference>
<dbReference type="FunFam" id="3.40.640.10:FF:000009">
    <property type="entry name" value="Cystathionine gamma-synthase homolog"/>
    <property type="match status" value="1"/>
</dbReference>
<dbReference type="RefSeq" id="WP_272446677.1">
    <property type="nucleotide sequence ID" value="NZ_JAMQKC010000011.1"/>
</dbReference>
<keyword evidence="5 8" id="KW-0663">Pyridoxal phosphate</keyword>
<evidence type="ECO:0000256" key="5">
    <source>
        <dbReference type="ARBA" id="ARBA00022898"/>
    </source>
</evidence>
<sequence length="394" mass="42921">MSTTNNQIETKLIHTATKASPDNQTGAVNVPIYLSSTFHQDNFDEYGAYDYSRSGNPTRQALEKTIAELEGGTDGFAFSSGMSAITSAFMLVSAGDHVIVSEDVYGGTYRFITSILNKFNISYTFVDMTDLDAVAQAVEANTKVIYIETPSNPRLDITDIEGVVKIAKANDCLTFLDNTFMTPLYQKPIELGVDVVLHSATKFLSGHSDIIAGLAVTKDKQLGDQLAFIQNTFGSILGAHDSYTLIQGIKTLGARLKQSTESAYKIANFLQSQSLVEEVFYPGLTNHKGHPIHVRQTSGDGAVLSFTLPNVDVTKTFVEHMKIPVFAVSLGAVESILSYPAKMSHAAMPKEEREKRGITDGLLRLSVGLEHVDDLIADIEQALIEASKQVKVIR</sequence>
<evidence type="ECO:0000256" key="2">
    <source>
        <dbReference type="ARBA" id="ARBA00009077"/>
    </source>
</evidence>